<reference evidence="1 2" key="1">
    <citation type="submission" date="2019-03" db="EMBL/GenBank/DDBJ databases">
        <title>Single cell metagenomics reveals metabolic interactions within the superorganism composed of flagellate Streblomastix strix and complex community of Bacteroidetes bacteria on its surface.</title>
        <authorList>
            <person name="Treitli S.C."/>
            <person name="Kolisko M."/>
            <person name="Husnik F."/>
            <person name="Keeling P."/>
            <person name="Hampl V."/>
        </authorList>
    </citation>
    <scope>NUCLEOTIDE SEQUENCE [LARGE SCALE GENOMIC DNA]</scope>
    <source>
        <strain evidence="1">ST1C</strain>
    </source>
</reference>
<comment type="caution">
    <text evidence="1">The sequence shown here is derived from an EMBL/GenBank/DDBJ whole genome shotgun (WGS) entry which is preliminary data.</text>
</comment>
<accession>A0A5J4VPT8</accession>
<evidence type="ECO:0000313" key="1">
    <source>
        <dbReference type="EMBL" id="KAA6384612.1"/>
    </source>
</evidence>
<protein>
    <submittedName>
        <fullName evidence="1">Uncharacterized protein</fullName>
    </submittedName>
</protein>
<gene>
    <name evidence="1" type="ORF">EZS28_019860</name>
</gene>
<dbReference type="Proteomes" id="UP000324800">
    <property type="component" value="Unassembled WGS sequence"/>
</dbReference>
<dbReference type="InterPro" id="IPR016024">
    <property type="entry name" value="ARM-type_fold"/>
</dbReference>
<dbReference type="AlphaFoldDB" id="A0A5J4VPT8"/>
<dbReference type="EMBL" id="SNRW01005674">
    <property type="protein sequence ID" value="KAA6384612.1"/>
    <property type="molecule type" value="Genomic_DNA"/>
</dbReference>
<sequence length="544" mass="62173">MLKWGREQQQNLARPVQDAVCQYINLLLEGNKEGVKFAVHSNIVEEFQALIGEILPVDDILPFHLLGIDYICQLYQDQIYTNIFNIRIDQSVIRILKSNNSEVVEIAADIILRSIFRGIKCFENFKPHLFAEAIENDGIVNTLYEDVLIKEGTSKKAKNKAAISIGRLYERTQMPEKYANIVILQMKKGMKSEIKDIQVDSLSVLSSLTQNQDCIAAILSNNFLVGIIFCLRSDDNEILVQSLQLTENLFVNGSEDIKEQISNKLPADVINQYMKSNYQEIYQSAQKVNSWIKRRNEMTQLAAIKQQIQLKASDNRDQLVEQGAFKQICGVFRQGIKEEDEYSGVVLFGCEIAQQLLKNNKRVIQAALEDDGLFDSIVAFLHSIPPDKIMPDHIQTLYQLLLYTSEEQMKQLYNKQIIGAMCLSLSTTNEQKLDIYINKIFQYIYYEGEKLKEGQSFPLKAIFEADGTISRLVQLLHRIDLINIKIKHTAAVSIGTIFKATILPKEIKSIVINQIKLHLYNQDDSHYSTDLKVLKYIAECKCVL</sequence>
<proteinExistence type="predicted"/>
<dbReference type="Gene3D" id="1.25.10.10">
    <property type="entry name" value="Leucine-rich Repeat Variant"/>
    <property type="match status" value="2"/>
</dbReference>
<name>A0A5J4VPT8_9EUKA</name>
<organism evidence="1 2">
    <name type="scientific">Streblomastix strix</name>
    <dbReference type="NCBI Taxonomy" id="222440"/>
    <lineage>
        <taxon>Eukaryota</taxon>
        <taxon>Metamonada</taxon>
        <taxon>Preaxostyla</taxon>
        <taxon>Oxymonadida</taxon>
        <taxon>Streblomastigidae</taxon>
        <taxon>Streblomastix</taxon>
    </lineage>
</organism>
<evidence type="ECO:0000313" key="2">
    <source>
        <dbReference type="Proteomes" id="UP000324800"/>
    </source>
</evidence>
<dbReference type="InterPro" id="IPR011989">
    <property type="entry name" value="ARM-like"/>
</dbReference>
<dbReference type="SUPFAM" id="SSF48371">
    <property type="entry name" value="ARM repeat"/>
    <property type="match status" value="1"/>
</dbReference>